<organism evidence="2 3">
    <name type="scientific">Verticillium longisporum</name>
    <name type="common">Verticillium dahliae var. longisporum</name>
    <dbReference type="NCBI Taxonomy" id="100787"/>
    <lineage>
        <taxon>Eukaryota</taxon>
        <taxon>Fungi</taxon>
        <taxon>Dikarya</taxon>
        <taxon>Ascomycota</taxon>
        <taxon>Pezizomycotina</taxon>
        <taxon>Sordariomycetes</taxon>
        <taxon>Hypocreomycetidae</taxon>
        <taxon>Glomerellales</taxon>
        <taxon>Plectosphaerellaceae</taxon>
        <taxon>Verticillium</taxon>
    </lineage>
</organism>
<evidence type="ECO:0000313" key="3">
    <source>
        <dbReference type="Proteomes" id="UP000045706"/>
    </source>
</evidence>
<feature type="compositionally biased region" description="Polar residues" evidence="1">
    <location>
        <begin position="416"/>
        <end position="433"/>
    </location>
</feature>
<feature type="compositionally biased region" description="Low complexity" evidence="1">
    <location>
        <begin position="288"/>
        <end position="303"/>
    </location>
</feature>
<feature type="compositionally biased region" description="Polar residues" evidence="1">
    <location>
        <begin position="1320"/>
        <end position="1333"/>
    </location>
</feature>
<feature type="compositionally biased region" description="Basic and acidic residues" evidence="1">
    <location>
        <begin position="220"/>
        <end position="235"/>
    </location>
</feature>
<feature type="compositionally biased region" description="Basic and acidic residues" evidence="1">
    <location>
        <begin position="368"/>
        <end position="388"/>
    </location>
</feature>
<feature type="compositionally biased region" description="Polar residues" evidence="1">
    <location>
        <begin position="662"/>
        <end position="671"/>
    </location>
</feature>
<evidence type="ECO:0008006" key="4">
    <source>
        <dbReference type="Google" id="ProtNLM"/>
    </source>
</evidence>
<dbReference type="Proteomes" id="UP000045706">
    <property type="component" value="Unassembled WGS sequence"/>
</dbReference>
<feature type="compositionally biased region" description="Basic and acidic residues" evidence="1">
    <location>
        <begin position="1116"/>
        <end position="1125"/>
    </location>
</feature>
<feature type="compositionally biased region" description="Polar residues" evidence="1">
    <location>
        <begin position="1189"/>
        <end position="1205"/>
    </location>
</feature>
<feature type="region of interest" description="Disordered" evidence="1">
    <location>
        <begin position="1158"/>
        <end position="1213"/>
    </location>
</feature>
<feature type="compositionally biased region" description="Polar residues" evidence="1">
    <location>
        <begin position="977"/>
        <end position="992"/>
    </location>
</feature>
<feature type="compositionally biased region" description="Low complexity" evidence="1">
    <location>
        <begin position="1158"/>
        <end position="1169"/>
    </location>
</feature>
<feature type="region of interest" description="Disordered" evidence="1">
    <location>
        <begin position="124"/>
        <end position="304"/>
    </location>
</feature>
<feature type="compositionally biased region" description="Basic and acidic residues" evidence="1">
    <location>
        <begin position="136"/>
        <end position="148"/>
    </location>
</feature>
<feature type="compositionally biased region" description="Low complexity" evidence="1">
    <location>
        <begin position="649"/>
        <end position="661"/>
    </location>
</feature>
<protein>
    <recommendedName>
        <fullName evidence="4">WW domain-containing protein</fullName>
    </recommendedName>
</protein>
<feature type="compositionally biased region" description="Polar residues" evidence="1">
    <location>
        <begin position="1368"/>
        <end position="1388"/>
    </location>
</feature>
<evidence type="ECO:0000313" key="2">
    <source>
        <dbReference type="EMBL" id="CRK14728.1"/>
    </source>
</evidence>
<evidence type="ECO:0000256" key="1">
    <source>
        <dbReference type="SAM" id="MobiDB-lite"/>
    </source>
</evidence>
<feature type="compositionally biased region" description="Polar residues" evidence="1">
    <location>
        <begin position="459"/>
        <end position="470"/>
    </location>
</feature>
<feature type="compositionally biased region" description="Basic and acidic residues" evidence="1">
    <location>
        <begin position="825"/>
        <end position="834"/>
    </location>
</feature>
<reference evidence="3" key="1">
    <citation type="submission" date="2015-05" db="EMBL/GenBank/DDBJ databases">
        <authorList>
            <person name="Fogelqvist Johan"/>
        </authorList>
    </citation>
    <scope>NUCLEOTIDE SEQUENCE [LARGE SCALE GENOMIC DNA]</scope>
</reference>
<feature type="compositionally biased region" description="Low complexity" evidence="1">
    <location>
        <begin position="714"/>
        <end position="731"/>
    </location>
</feature>
<feature type="compositionally biased region" description="Polar residues" evidence="1">
    <location>
        <begin position="543"/>
        <end position="555"/>
    </location>
</feature>
<feature type="region of interest" description="Disordered" evidence="1">
    <location>
        <begin position="362"/>
        <end position="748"/>
    </location>
</feature>
<feature type="compositionally biased region" description="Polar residues" evidence="1">
    <location>
        <begin position="680"/>
        <end position="700"/>
    </location>
</feature>
<sequence length="1419" mass="152955">MEAEGVSFQESNAQIPCNEAPASAAPQEAGETPDLVKPSCRRTSCHADDFERRSTKKALRDLDVLHCDRVFLPDIFNRWESDYNGSRWFYRYKPTGQVQFHFPQDGDEFPDFVDAYAPAPDLAPEEKLESQQQVKRKTEFPENNEKGPAKSLMRATAGPSGGGLGSVTKPSRTAAGKQQLSPTDDDDNGGEFYYQPESFMFLGPGAYSDVSPLGEEDDRVDAGAKPPEKGKRNEDENVQVKSEDSQQSRLSSKVSPIQSESTTPLVVHSTSVAGDSTAAKPSIETTQPAAVVDPPSAASPTVPLLDSREMPHELPATSPWSPVGVVAEMPTEHTAQARIETHPDPVEIGDGAVLAPIETHMNVGIAELPEHTTPTDRKPVDTSQHDELQQTSLPDHVLYQATFGTIARPKNPSPPTSAQQTPGASTPAEASTRSPERQIEAAEEPRAPRNESPFKITRKPTNAATSSSKYQPYAPPVAASTAERPYLEQRTSSSQSQDRRVSLIREGSLMLGPREPARVQSEDVPTVLQPPQLPPKVEEQPRSHPSQAPVGSNTVPHHIAFAAREQTRAQKNESGASSERAAPTSLSHVPSVLKPARGKMIERSSTDYQRGHTGNPPHIGQIHHTTTMDVDPQPALGPRPWVQRVSTAPPGQQLQSPPSSSTSRTNDFSTPSPQPPRSYEPSQSRDWSSGSLAYQRQVVSPPQGRLPRQQSFASSDVSSLGPSSSRQSSISNLQTPSPPDSLQRRSSNISGFFSDVILSEERSMKPPSASSGVATEPFPSYAPPVREPVTRPASFAGSSSSPTHIPQDSSDGTAPKPPKIPLKIPLEHKTDKVNDALSFPAGQTIGNANVQWPVGQQLPNASASLQRPPNDLQRRGTTRRHSLPQEQTSPPQQHLDLSYSSHGVVGEGALPHPLGKPQDQNPPSALFHWTIPGLGSRSNSQPSTHDSGIRQGGSFAPEIASMEPTRPSERPQRPLAGTNTQQPSRSNASISVPTPGHALLPIQEQPESDQGRSSSQPVIPMSRQLPIPVPQPGQFDRAATTLPVLQQPPPQVGPVTTADYGRQTATVLSAQKPGMQSQGTLPKVGSQQYVMMEPPPPLQHHQRSYSSPLGVTGPVVDKEKEKEKGGWFSKFKKGSQKSAVLQKQPYPAAQMQHFQFVPQQAQQQPLQPQRRSEEMLPQQHQKMPFNAQAIGQTPHSQQSAMQSQPGPVWGVDAHTAGLPAVTSVQVPDPQGLLVRSSSDTIRESSVVPPTSLKTEVAYSQALAAAEPDLSRTSSHSYAPLLDRQASVASSYAASISTVDIAEAYAQPIMKPQLITVQRTTTAPLQQSPQQQPGANAGPSLVWSEESQGYFPAQQVRQQVSQPAAAGQLASSPYIASNHQNVGATGSSTQPPPPQRGNSKWTKRPAADYSGGDWGDDTWK</sequence>
<feature type="compositionally biased region" description="Polar residues" evidence="1">
    <location>
        <begin position="936"/>
        <end position="946"/>
    </location>
</feature>
<feature type="region of interest" description="Disordered" evidence="1">
    <location>
        <begin position="760"/>
        <end position="1035"/>
    </location>
</feature>
<feature type="compositionally biased region" description="Polar residues" evidence="1">
    <location>
        <begin position="168"/>
        <end position="182"/>
    </location>
</feature>
<accession>A0A0G4KY74</accession>
<gene>
    <name evidence="2" type="ORF">BN1723_010445</name>
</gene>
<name>A0A0G4KY74_VERLO</name>
<dbReference type="EMBL" id="CVQI01005335">
    <property type="protein sequence ID" value="CRK14728.1"/>
    <property type="molecule type" value="Genomic_DNA"/>
</dbReference>
<feature type="compositionally biased region" description="Polar residues" evidence="1">
    <location>
        <begin position="796"/>
        <end position="812"/>
    </location>
</feature>
<feature type="region of interest" description="Disordered" evidence="1">
    <location>
        <begin position="1089"/>
        <end position="1140"/>
    </location>
</feature>
<feature type="region of interest" description="Disordered" evidence="1">
    <location>
        <begin position="1"/>
        <end position="40"/>
    </location>
</feature>
<feature type="compositionally biased region" description="Basic and acidic residues" evidence="1">
    <location>
        <begin position="434"/>
        <end position="449"/>
    </location>
</feature>
<feature type="compositionally biased region" description="Polar residues" evidence="1">
    <location>
        <begin position="247"/>
        <end position="274"/>
    </location>
</feature>
<proteinExistence type="predicted"/>
<feature type="region of interest" description="Disordered" evidence="1">
    <location>
        <begin position="1320"/>
        <end position="1341"/>
    </location>
</feature>
<feature type="compositionally biased region" description="Polar residues" evidence="1">
    <location>
        <begin position="857"/>
        <end position="867"/>
    </location>
</feature>
<feature type="region of interest" description="Disordered" evidence="1">
    <location>
        <begin position="1354"/>
        <end position="1419"/>
    </location>
</feature>